<accession>A0ABR3FD75</accession>
<name>A0ABR3FD75_9AGAR</name>
<reference evidence="2 3" key="1">
    <citation type="submission" date="2024-02" db="EMBL/GenBank/DDBJ databases">
        <title>A draft genome for the cacao thread blight pathogen Marasmius crinis-equi.</title>
        <authorList>
            <person name="Cohen S.P."/>
            <person name="Baruah I.K."/>
            <person name="Amoako-Attah I."/>
            <person name="Bukari Y."/>
            <person name="Meinhardt L.W."/>
            <person name="Bailey B.A."/>
        </authorList>
    </citation>
    <scope>NUCLEOTIDE SEQUENCE [LARGE SCALE GENOMIC DNA]</scope>
    <source>
        <strain evidence="2 3">GH-76</strain>
    </source>
</reference>
<gene>
    <name evidence="2" type="ORF">V5O48_008817</name>
</gene>
<feature type="region of interest" description="Disordered" evidence="1">
    <location>
        <begin position="1"/>
        <end position="26"/>
    </location>
</feature>
<organism evidence="2 3">
    <name type="scientific">Marasmius crinis-equi</name>
    <dbReference type="NCBI Taxonomy" id="585013"/>
    <lineage>
        <taxon>Eukaryota</taxon>
        <taxon>Fungi</taxon>
        <taxon>Dikarya</taxon>
        <taxon>Basidiomycota</taxon>
        <taxon>Agaricomycotina</taxon>
        <taxon>Agaricomycetes</taxon>
        <taxon>Agaricomycetidae</taxon>
        <taxon>Agaricales</taxon>
        <taxon>Marasmiineae</taxon>
        <taxon>Marasmiaceae</taxon>
        <taxon>Marasmius</taxon>
    </lineage>
</organism>
<evidence type="ECO:0000256" key="1">
    <source>
        <dbReference type="SAM" id="MobiDB-lite"/>
    </source>
</evidence>
<dbReference type="Proteomes" id="UP001465976">
    <property type="component" value="Unassembled WGS sequence"/>
</dbReference>
<dbReference type="EMBL" id="JBAHYK010000537">
    <property type="protein sequence ID" value="KAL0573151.1"/>
    <property type="molecule type" value="Genomic_DNA"/>
</dbReference>
<protein>
    <submittedName>
        <fullName evidence="2">Uncharacterized protein</fullName>
    </submittedName>
</protein>
<comment type="caution">
    <text evidence="2">The sequence shown here is derived from an EMBL/GenBank/DDBJ whole genome shotgun (WGS) entry which is preliminary data.</text>
</comment>
<sequence>MSTNSLPLSSLTSNSPSITPPRSEDEEEIVEVVITPQLQNEQPKLAGMILNAISARNMVNIGAIFTVPESGIETYSNSRFKGVFWHGYEGRAGVLWLDAQEFRTLVSLNAADRVIASFREAHGLTVYSDVYLIIHNGDTLSDADRELIRSGQEALTEQLKIIAVSVNGLDAAADSILDLSLKFICKVCVLRPIFRSDLVLITSFK</sequence>
<keyword evidence="3" id="KW-1185">Reference proteome</keyword>
<evidence type="ECO:0000313" key="3">
    <source>
        <dbReference type="Proteomes" id="UP001465976"/>
    </source>
</evidence>
<feature type="compositionally biased region" description="Low complexity" evidence="1">
    <location>
        <begin position="1"/>
        <end position="21"/>
    </location>
</feature>
<evidence type="ECO:0000313" key="2">
    <source>
        <dbReference type="EMBL" id="KAL0573151.1"/>
    </source>
</evidence>
<proteinExistence type="predicted"/>